<dbReference type="AlphaFoldDB" id="A0A1M6GV23"/>
<feature type="region of interest" description="Disordered" evidence="1">
    <location>
        <begin position="1"/>
        <end position="20"/>
    </location>
</feature>
<evidence type="ECO:0000313" key="2">
    <source>
        <dbReference type="EMBL" id="SHJ13700.1"/>
    </source>
</evidence>
<dbReference type="STRING" id="1470563.SAMN05444000_105132"/>
<gene>
    <name evidence="2" type="ORF">SAMN05444000_105132</name>
</gene>
<protein>
    <submittedName>
        <fullName evidence="2">Uncharacterized protein</fullName>
    </submittedName>
</protein>
<organism evidence="2 3">
    <name type="scientific">Shimia gijangensis</name>
    <dbReference type="NCBI Taxonomy" id="1470563"/>
    <lineage>
        <taxon>Bacteria</taxon>
        <taxon>Pseudomonadati</taxon>
        <taxon>Pseudomonadota</taxon>
        <taxon>Alphaproteobacteria</taxon>
        <taxon>Rhodobacterales</taxon>
        <taxon>Roseobacteraceae</taxon>
    </lineage>
</organism>
<keyword evidence="3" id="KW-1185">Reference proteome</keyword>
<proteinExistence type="predicted"/>
<sequence length="56" mass="5997">MALEGIPGGFSDKVKKTENKDGKIGQLGQLAVENDFLSQALNAADRQANVKHSAER</sequence>
<accession>A0A1M6GV23</accession>
<reference evidence="3" key="1">
    <citation type="submission" date="2016-11" db="EMBL/GenBank/DDBJ databases">
        <authorList>
            <person name="Varghese N."/>
            <person name="Submissions S."/>
        </authorList>
    </citation>
    <scope>NUCLEOTIDE SEQUENCE [LARGE SCALE GENOMIC DNA]</scope>
    <source>
        <strain evidence="3">DSM 100564</strain>
    </source>
</reference>
<evidence type="ECO:0000313" key="3">
    <source>
        <dbReference type="Proteomes" id="UP000183982"/>
    </source>
</evidence>
<name>A0A1M6GV23_9RHOB</name>
<dbReference type="Proteomes" id="UP000183982">
    <property type="component" value="Unassembled WGS sequence"/>
</dbReference>
<evidence type="ECO:0000256" key="1">
    <source>
        <dbReference type="SAM" id="MobiDB-lite"/>
    </source>
</evidence>
<dbReference type="EMBL" id="FQZQ01000005">
    <property type="protein sequence ID" value="SHJ13700.1"/>
    <property type="molecule type" value="Genomic_DNA"/>
</dbReference>